<dbReference type="AlphaFoldDB" id="A0A7Y8KVX0"/>
<dbReference type="EMBL" id="VYGV01000006">
    <property type="protein sequence ID" value="NWF44504.1"/>
    <property type="molecule type" value="Genomic_DNA"/>
</dbReference>
<evidence type="ECO:0000313" key="2">
    <source>
        <dbReference type="Proteomes" id="UP000545507"/>
    </source>
</evidence>
<comment type="caution">
    <text evidence="1">The sequence shown here is derived from an EMBL/GenBank/DDBJ whole genome shotgun (WGS) entry which is preliminary data.</text>
</comment>
<dbReference type="Proteomes" id="UP000545507">
    <property type="component" value="Unassembled WGS sequence"/>
</dbReference>
<organism evidence="1 2">
    <name type="scientific">Hydrogenophaga aromaticivorans</name>
    <dbReference type="NCBI Taxonomy" id="2610898"/>
    <lineage>
        <taxon>Bacteria</taxon>
        <taxon>Pseudomonadati</taxon>
        <taxon>Pseudomonadota</taxon>
        <taxon>Betaproteobacteria</taxon>
        <taxon>Burkholderiales</taxon>
        <taxon>Comamonadaceae</taxon>
        <taxon>Hydrogenophaga</taxon>
    </lineage>
</organism>
<protein>
    <submittedName>
        <fullName evidence="1">LysM peptidoglycan-binding domain-containing protein</fullName>
    </submittedName>
</protein>
<sequence length="121" mass="13082">MMDPVQAFMQAHALATPLFAPTSRYHGIGSAQTTTPEGTVITFVKRRFVPPPERFSTLSEHTVASGDRLDNLAAHYLGDPLQYWRLCDANGAMDPTELTATVGRVLRITLPEGIPGDSDAG</sequence>
<reference evidence="1 2" key="1">
    <citation type="submission" date="2019-09" db="EMBL/GenBank/DDBJ databases">
        <title>Hydrogenophaga aromatica sp. nov., isolated from a para-xylene-degrading enrichment culture.</title>
        <authorList>
            <person name="Tancsics A."/>
            <person name="Banerjee S."/>
        </authorList>
    </citation>
    <scope>NUCLEOTIDE SEQUENCE [LARGE SCALE GENOMIC DNA]</scope>
    <source>
        <strain evidence="1 2">D2P1</strain>
    </source>
</reference>
<proteinExistence type="predicted"/>
<name>A0A7Y8KVX0_9BURK</name>
<dbReference type="InterPro" id="IPR018392">
    <property type="entry name" value="LysM"/>
</dbReference>
<dbReference type="CDD" id="cd00118">
    <property type="entry name" value="LysM"/>
    <property type="match status" value="1"/>
</dbReference>
<evidence type="ECO:0000313" key="1">
    <source>
        <dbReference type="EMBL" id="NWF44504.1"/>
    </source>
</evidence>
<accession>A0A7Y8KVX0</accession>
<keyword evidence="2" id="KW-1185">Reference proteome</keyword>
<gene>
    <name evidence="1" type="ORF">F3K02_04450</name>
</gene>